<protein>
    <submittedName>
        <fullName evidence="1">Uncharacterized protein</fullName>
    </submittedName>
</protein>
<evidence type="ECO:0000313" key="2">
    <source>
        <dbReference type="Proteomes" id="UP000029692"/>
    </source>
</evidence>
<evidence type="ECO:0000313" key="1">
    <source>
        <dbReference type="EMBL" id="KGE73679.1"/>
    </source>
</evidence>
<proteinExistence type="predicted"/>
<dbReference type="OrthoDB" id="9921244at2"/>
<gene>
    <name evidence="1" type="ORF">DC28_00075</name>
</gene>
<accession>A0A098R103</accession>
<dbReference type="AlphaFoldDB" id="A0A098R103"/>
<name>A0A098R103_9SPIO</name>
<dbReference type="EMBL" id="JNUP01000003">
    <property type="protein sequence ID" value="KGE73679.1"/>
    <property type="molecule type" value="Genomic_DNA"/>
</dbReference>
<dbReference type="Proteomes" id="UP000029692">
    <property type="component" value="Unassembled WGS sequence"/>
</dbReference>
<dbReference type="STRING" id="1480694.DC28_00075"/>
<organism evidence="1 2">
    <name type="scientific">Spirochaeta lutea</name>
    <dbReference type="NCBI Taxonomy" id="1480694"/>
    <lineage>
        <taxon>Bacteria</taxon>
        <taxon>Pseudomonadati</taxon>
        <taxon>Spirochaetota</taxon>
        <taxon>Spirochaetia</taxon>
        <taxon>Spirochaetales</taxon>
        <taxon>Spirochaetaceae</taxon>
        <taxon>Spirochaeta</taxon>
    </lineage>
</organism>
<reference evidence="1 2" key="1">
    <citation type="submission" date="2014-05" db="EMBL/GenBank/DDBJ databases">
        <title>De novo Genome Sequence of Spirocheata sp.</title>
        <authorList>
            <person name="Shivani Y."/>
            <person name="Subhash Y."/>
            <person name="Tushar L."/>
            <person name="Sasikala C."/>
            <person name="Ramana C.V."/>
        </authorList>
    </citation>
    <scope>NUCLEOTIDE SEQUENCE [LARGE SCALE GENOMIC DNA]</scope>
    <source>
        <strain evidence="1 2">JC230</strain>
    </source>
</reference>
<keyword evidence="2" id="KW-1185">Reference proteome</keyword>
<comment type="caution">
    <text evidence="1">The sequence shown here is derived from an EMBL/GenBank/DDBJ whole genome shotgun (WGS) entry which is preliminary data.</text>
</comment>
<dbReference type="RefSeq" id="WP_037544577.1">
    <property type="nucleotide sequence ID" value="NZ_JNUP01000003.1"/>
</dbReference>
<sequence length="67" mass="7961">MAQQIRYVLTYKKLGELISLENFPSVYEAINYCRTEGIEDPVEIKRVEVIEERMLNRSQIETLLNRN</sequence>